<keyword evidence="1" id="KW-0175">Coiled coil</keyword>
<dbReference type="InterPro" id="IPR011598">
    <property type="entry name" value="bHLH_dom"/>
</dbReference>
<dbReference type="Proteomes" id="UP000554235">
    <property type="component" value="Unassembled WGS sequence"/>
</dbReference>
<sequence>MDPNLLSFFSVPNNQTLNPVDQNAESSTGAISQQQEPSPWGPVGLEGDMGIAGRTSGPQGGALPSFAHQSSAPTDISFTQAPMPSPYTQHKTVLPSRGHPRNHPRKRDAHDRKRTKVDTESALESLDYWIQFDDDEAERTGSYEIDFSKRYDTMNTTSNIRPGYGSSSTTPGLGTGIYATAPPFKGAEYFDDNALDNALSDDEEGLDNMSLEEHLSKIETMPPPEVPPREGLYSTPLSWEKPEPGLRMEPNFGMGESPGGMNVAGYGQTMPGVGNQVLSNDEQRRLLAIAMNTGRTPASYMPPSGFGLGFGAGLGSGLPPEFNTSIDSILGTPSGEQSQKQTPTPADSTKAPSRNQDIKTEASSETGTALSSTRPQLQRTDTGTSITDKGKDKMKLGDRTAHNDIERKYRTNLKDKIAELRNAVPALQSIPEDGIEEGEGNSQRAPKVSKGTVLTKATEYIQYLERRNKAIMKEHQELARRLQAFEQLLSASARQPFLMPNHSRTLFDPRGFC</sequence>
<evidence type="ECO:0000256" key="2">
    <source>
        <dbReference type="SAM" id="MobiDB-lite"/>
    </source>
</evidence>
<keyword evidence="5" id="KW-1185">Reference proteome</keyword>
<organism evidence="4 5">
    <name type="scientific">Fusarium albosuccineum</name>
    <dbReference type="NCBI Taxonomy" id="1237068"/>
    <lineage>
        <taxon>Eukaryota</taxon>
        <taxon>Fungi</taxon>
        <taxon>Dikarya</taxon>
        <taxon>Ascomycota</taxon>
        <taxon>Pezizomycotina</taxon>
        <taxon>Sordariomycetes</taxon>
        <taxon>Hypocreomycetidae</taxon>
        <taxon>Hypocreales</taxon>
        <taxon>Nectriaceae</taxon>
        <taxon>Fusarium</taxon>
        <taxon>Fusarium decemcellulare species complex</taxon>
    </lineage>
</organism>
<comment type="caution">
    <text evidence="4">The sequence shown here is derived from an EMBL/GenBank/DDBJ whole genome shotgun (WGS) entry which is preliminary data.</text>
</comment>
<dbReference type="OrthoDB" id="2133190at2759"/>
<feature type="compositionally biased region" description="Polar residues" evidence="2">
    <location>
        <begin position="334"/>
        <end position="355"/>
    </location>
</feature>
<feature type="region of interest" description="Disordered" evidence="2">
    <location>
        <begin position="1"/>
        <end position="120"/>
    </location>
</feature>
<evidence type="ECO:0000256" key="1">
    <source>
        <dbReference type="SAM" id="Coils"/>
    </source>
</evidence>
<evidence type="ECO:0000259" key="3">
    <source>
        <dbReference type="PROSITE" id="PS50888"/>
    </source>
</evidence>
<dbReference type="EMBL" id="JAADYS010001669">
    <property type="protein sequence ID" value="KAF4461682.1"/>
    <property type="molecule type" value="Genomic_DNA"/>
</dbReference>
<evidence type="ECO:0000313" key="4">
    <source>
        <dbReference type="EMBL" id="KAF4461682.1"/>
    </source>
</evidence>
<dbReference type="GO" id="GO:0046983">
    <property type="term" value="F:protein dimerization activity"/>
    <property type="evidence" value="ECO:0007669"/>
    <property type="project" value="InterPro"/>
</dbReference>
<dbReference type="PANTHER" id="PTHR47336:SF2">
    <property type="entry name" value="TRANSCRIPTION FACTOR HMS1-RELATED"/>
    <property type="match status" value="1"/>
</dbReference>
<feature type="region of interest" description="Disordered" evidence="2">
    <location>
        <begin position="321"/>
        <end position="396"/>
    </location>
</feature>
<dbReference type="InterPro" id="IPR052099">
    <property type="entry name" value="Regulatory_TF_Diverse"/>
</dbReference>
<feature type="coiled-coil region" evidence="1">
    <location>
        <begin position="461"/>
        <end position="488"/>
    </location>
</feature>
<proteinExistence type="predicted"/>
<dbReference type="InterPro" id="IPR036638">
    <property type="entry name" value="HLH_DNA-bd_sf"/>
</dbReference>
<protein>
    <submittedName>
        <fullName evidence="4">Myc-type bHLH transcription factor</fullName>
    </submittedName>
</protein>
<dbReference type="PANTHER" id="PTHR47336">
    <property type="entry name" value="TRANSCRIPTION FACTOR HMS1-RELATED"/>
    <property type="match status" value="1"/>
</dbReference>
<feature type="compositionally biased region" description="Polar residues" evidence="2">
    <location>
        <begin position="10"/>
        <end position="37"/>
    </location>
</feature>
<gene>
    <name evidence="4" type="ORF">FALBO_11514</name>
</gene>
<name>A0A8H4L4W8_9HYPO</name>
<evidence type="ECO:0000313" key="5">
    <source>
        <dbReference type="Proteomes" id="UP000554235"/>
    </source>
</evidence>
<accession>A0A8H4L4W8</accession>
<dbReference type="Gene3D" id="4.10.280.10">
    <property type="entry name" value="Helix-loop-helix DNA-binding domain"/>
    <property type="match status" value="1"/>
</dbReference>
<feature type="compositionally biased region" description="Polar residues" evidence="2">
    <location>
        <begin position="363"/>
        <end position="387"/>
    </location>
</feature>
<reference evidence="4 5" key="1">
    <citation type="submission" date="2020-01" db="EMBL/GenBank/DDBJ databases">
        <title>Identification and distribution of gene clusters putatively required for synthesis of sphingolipid metabolism inhibitors in phylogenetically diverse species of the filamentous fungus Fusarium.</title>
        <authorList>
            <person name="Kim H.-S."/>
            <person name="Busman M."/>
            <person name="Brown D.W."/>
            <person name="Divon H."/>
            <person name="Uhlig S."/>
            <person name="Proctor R.H."/>
        </authorList>
    </citation>
    <scope>NUCLEOTIDE SEQUENCE [LARGE SCALE GENOMIC DNA]</scope>
    <source>
        <strain evidence="4 5">NRRL 20459</strain>
    </source>
</reference>
<feature type="compositionally biased region" description="Polar residues" evidence="2">
    <location>
        <begin position="67"/>
        <end position="91"/>
    </location>
</feature>
<dbReference type="AlphaFoldDB" id="A0A8H4L4W8"/>
<dbReference type="SMART" id="SM00353">
    <property type="entry name" value="HLH"/>
    <property type="match status" value="1"/>
</dbReference>
<feature type="domain" description="BHLH" evidence="3">
    <location>
        <begin position="397"/>
        <end position="464"/>
    </location>
</feature>
<dbReference type="Pfam" id="PF00010">
    <property type="entry name" value="HLH"/>
    <property type="match status" value="1"/>
</dbReference>
<feature type="compositionally biased region" description="Basic residues" evidence="2">
    <location>
        <begin position="98"/>
        <end position="107"/>
    </location>
</feature>
<dbReference type="PROSITE" id="PS50888">
    <property type="entry name" value="BHLH"/>
    <property type="match status" value="1"/>
</dbReference>
<dbReference type="SUPFAM" id="SSF47459">
    <property type="entry name" value="HLH, helix-loop-helix DNA-binding domain"/>
    <property type="match status" value="1"/>
</dbReference>
<feature type="compositionally biased region" description="Basic and acidic residues" evidence="2">
    <location>
        <begin position="108"/>
        <end position="119"/>
    </location>
</feature>